<organism evidence="1 2">
    <name type="scientific">Corynebacterium rouxii</name>
    <dbReference type="NCBI Taxonomy" id="2719119"/>
    <lineage>
        <taxon>Bacteria</taxon>
        <taxon>Bacillati</taxon>
        <taxon>Actinomycetota</taxon>
        <taxon>Actinomycetes</taxon>
        <taxon>Mycobacteriales</taxon>
        <taxon>Corynebacteriaceae</taxon>
        <taxon>Corynebacterium</taxon>
    </lineage>
</organism>
<sequence>MILSTALPLSAEAETKTTESVIDAGAAALSPSPQIEQTVEVESEFLVTVDAPEKNVSILSVLNAHFENLDGDVVVFSETGTVIENLSATINSTSGASIEILNDNQVRTTIDPN</sequence>
<name>A0ABU3PJ29_9CORY</name>
<reference evidence="1 2" key="1">
    <citation type="submission" date="2023-03" db="EMBL/GenBank/DDBJ databases">
        <title>Whole genome sequence of the first Corynebacterium rouxii strains isolated in Brazil: a recent member of Corynebacterium diphtheriae complex.</title>
        <authorList>
            <person name="Vieira V."/>
            <person name="Ramos J.N."/>
            <person name="Araujo M.R.B."/>
            <person name="Baio P.V."/>
            <person name="Sant'Anna L.O."/>
            <person name="Veras J.F.C."/>
            <person name="Vieira E.M.D."/>
            <person name="Sousa M.A.B."/>
            <person name="Camargo C.H."/>
            <person name="Sacchi C.T."/>
            <person name="Campos K.R."/>
            <person name="Santos M.B.N."/>
            <person name="Bokermann S."/>
            <person name="Alvim L.B."/>
            <person name="Santos L.S."/>
            <person name="Mattos-Guaraldi A.L."/>
        </authorList>
    </citation>
    <scope>NUCLEOTIDE SEQUENCE [LARGE SCALE GENOMIC DNA]</scope>
    <source>
        <strain evidence="1 2">70862</strain>
    </source>
</reference>
<proteinExistence type="predicted"/>
<dbReference type="Proteomes" id="UP001265983">
    <property type="component" value="Unassembled WGS sequence"/>
</dbReference>
<accession>A0ABU3PJ29</accession>
<dbReference type="EMBL" id="JARUHM010000001">
    <property type="protein sequence ID" value="MDT9409847.1"/>
    <property type="molecule type" value="Genomic_DNA"/>
</dbReference>
<evidence type="ECO:0000313" key="1">
    <source>
        <dbReference type="EMBL" id="MDT9409847.1"/>
    </source>
</evidence>
<protein>
    <submittedName>
        <fullName evidence="1">Uncharacterized protein</fullName>
    </submittedName>
</protein>
<evidence type="ECO:0000313" key="2">
    <source>
        <dbReference type="Proteomes" id="UP001265983"/>
    </source>
</evidence>
<dbReference type="RefSeq" id="WP_315642867.1">
    <property type="nucleotide sequence ID" value="NZ_JARUHM010000001.1"/>
</dbReference>
<comment type="caution">
    <text evidence="1">The sequence shown here is derived from an EMBL/GenBank/DDBJ whole genome shotgun (WGS) entry which is preliminary data.</text>
</comment>
<keyword evidence="2" id="KW-1185">Reference proteome</keyword>
<gene>
    <name evidence="1" type="ORF">P8T80_00280</name>
</gene>